<organism evidence="6 7">
    <name type="scientific">Thalassiosira pseudonana</name>
    <name type="common">Marine diatom</name>
    <name type="synonym">Cyclotella nana</name>
    <dbReference type="NCBI Taxonomy" id="35128"/>
    <lineage>
        <taxon>Eukaryota</taxon>
        <taxon>Sar</taxon>
        <taxon>Stramenopiles</taxon>
        <taxon>Ochrophyta</taxon>
        <taxon>Bacillariophyta</taxon>
        <taxon>Coscinodiscophyceae</taxon>
        <taxon>Thalassiosirophycidae</taxon>
        <taxon>Thalassiosirales</taxon>
        <taxon>Thalassiosiraceae</taxon>
        <taxon>Thalassiosira</taxon>
    </lineage>
</organism>
<feature type="compositionally biased region" description="Gly residues" evidence="4">
    <location>
        <begin position="244"/>
        <end position="274"/>
    </location>
</feature>
<evidence type="ECO:0000256" key="3">
    <source>
        <dbReference type="PROSITE-ProRule" id="PRU00176"/>
    </source>
</evidence>
<dbReference type="PaxDb" id="35128-Thaps5686"/>
<dbReference type="InterPro" id="IPR000504">
    <property type="entry name" value="RRM_dom"/>
</dbReference>
<dbReference type="PANTHER" id="PTHR13976">
    <property type="entry name" value="HETEROGENEOUS NUCLEAR RIBONUCLEOPROTEIN-RELATED"/>
    <property type="match status" value="1"/>
</dbReference>
<dbReference type="CDD" id="cd12254">
    <property type="entry name" value="RRM_hnRNPH_ESRPs_RBM12_like"/>
    <property type="match status" value="2"/>
</dbReference>
<keyword evidence="7" id="KW-1185">Reference proteome</keyword>
<evidence type="ECO:0000313" key="6">
    <source>
        <dbReference type="EMBL" id="EED92586.1"/>
    </source>
</evidence>
<dbReference type="InterPro" id="IPR012677">
    <property type="entry name" value="Nucleotide-bd_a/b_plait_sf"/>
</dbReference>
<evidence type="ECO:0000256" key="2">
    <source>
        <dbReference type="ARBA" id="ARBA00022884"/>
    </source>
</evidence>
<dbReference type="SMART" id="SM00360">
    <property type="entry name" value="RRM"/>
    <property type="match status" value="2"/>
</dbReference>
<evidence type="ECO:0000256" key="4">
    <source>
        <dbReference type="SAM" id="MobiDB-lite"/>
    </source>
</evidence>
<evidence type="ECO:0000313" key="7">
    <source>
        <dbReference type="Proteomes" id="UP000001449"/>
    </source>
</evidence>
<dbReference type="HOGENOM" id="CLU_056462_0_0_1"/>
<dbReference type="GeneID" id="7444860"/>
<dbReference type="AlphaFoldDB" id="B8C3L7"/>
<dbReference type="InterPro" id="IPR050666">
    <property type="entry name" value="ESRP"/>
</dbReference>
<accession>B8C3L7</accession>
<dbReference type="KEGG" id="tps:THAPSDRAFT_5686"/>
<dbReference type="RefSeq" id="XP_002290834.1">
    <property type="nucleotide sequence ID" value="XM_002290798.1"/>
</dbReference>
<dbReference type="PROSITE" id="PS50102">
    <property type="entry name" value="RRM"/>
    <property type="match status" value="1"/>
</dbReference>
<reference evidence="6 7" key="1">
    <citation type="journal article" date="2004" name="Science">
        <title>The genome of the diatom Thalassiosira pseudonana: ecology, evolution, and metabolism.</title>
        <authorList>
            <person name="Armbrust E.V."/>
            <person name="Berges J.A."/>
            <person name="Bowler C."/>
            <person name="Green B.R."/>
            <person name="Martinez D."/>
            <person name="Putnam N.H."/>
            <person name="Zhou S."/>
            <person name="Allen A.E."/>
            <person name="Apt K.E."/>
            <person name="Bechner M."/>
            <person name="Brzezinski M.A."/>
            <person name="Chaal B.K."/>
            <person name="Chiovitti A."/>
            <person name="Davis A.K."/>
            <person name="Demarest M.S."/>
            <person name="Detter J.C."/>
            <person name="Glavina T."/>
            <person name="Goodstein D."/>
            <person name="Hadi M.Z."/>
            <person name="Hellsten U."/>
            <person name="Hildebrand M."/>
            <person name="Jenkins B.D."/>
            <person name="Jurka J."/>
            <person name="Kapitonov V.V."/>
            <person name="Kroger N."/>
            <person name="Lau W.W."/>
            <person name="Lane T.W."/>
            <person name="Larimer F.W."/>
            <person name="Lippmeier J.C."/>
            <person name="Lucas S."/>
            <person name="Medina M."/>
            <person name="Montsant A."/>
            <person name="Obornik M."/>
            <person name="Parker M.S."/>
            <person name="Palenik B."/>
            <person name="Pazour G.J."/>
            <person name="Richardson P.M."/>
            <person name="Rynearson T.A."/>
            <person name="Saito M.A."/>
            <person name="Schwartz D.C."/>
            <person name="Thamatrakoln K."/>
            <person name="Valentin K."/>
            <person name="Vardi A."/>
            <person name="Wilkerson F.P."/>
            <person name="Rokhsar D.S."/>
        </authorList>
    </citation>
    <scope>NUCLEOTIDE SEQUENCE [LARGE SCALE GENOMIC DNA]</scope>
    <source>
        <strain evidence="6 7">CCMP1335</strain>
    </source>
</reference>
<keyword evidence="1" id="KW-0677">Repeat</keyword>
<dbReference type="EMBL" id="CM000642">
    <property type="protein sequence ID" value="EED92586.1"/>
    <property type="molecule type" value="Genomic_DNA"/>
</dbReference>
<evidence type="ECO:0000259" key="5">
    <source>
        <dbReference type="PROSITE" id="PS50102"/>
    </source>
</evidence>
<dbReference type="OMA" id="ERAMAHH"/>
<dbReference type="Pfam" id="PF00076">
    <property type="entry name" value="RRM_1"/>
    <property type="match status" value="1"/>
</dbReference>
<gene>
    <name evidence="6" type="ORF">THAPSDRAFT_5686</name>
</gene>
<dbReference type="eggNOG" id="KOG1365">
    <property type="taxonomic scope" value="Eukaryota"/>
</dbReference>
<dbReference type="InParanoid" id="B8C3L7"/>
<feature type="compositionally biased region" description="Basic and acidic residues" evidence="4">
    <location>
        <begin position="16"/>
        <end position="28"/>
    </location>
</feature>
<reference evidence="6 7" key="2">
    <citation type="journal article" date="2008" name="Nature">
        <title>The Phaeodactylum genome reveals the evolutionary history of diatom genomes.</title>
        <authorList>
            <person name="Bowler C."/>
            <person name="Allen A.E."/>
            <person name="Badger J.H."/>
            <person name="Grimwood J."/>
            <person name="Jabbari K."/>
            <person name="Kuo A."/>
            <person name="Maheswari U."/>
            <person name="Martens C."/>
            <person name="Maumus F."/>
            <person name="Otillar R.P."/>
            <person name="Rayko E."/>
            <person name="Salamov A."/>
            <person name="Vandepoele K."/>
            <person name="Beszteri B."/>
            <person name="Gruber A."/>
            <person name="Heijde M."/>
            <person name="Katinka M."/>
            <person name="Mock T."/>
            <person name="Valentin K."/>
            <person name="Verret F."/>
            <person name="Berges J.A."/>
            <person name="Brownlee C."/>
            <person name="Cadoret J.P."/>
            <person name="Chiovitti A."/>
            <person name="Choi C.J."/>
            <person name="Coesel S."/>
            <person name="De Martino A."/>
            <person name="Detter J.C."/>
            <person name="Durkin C."/>
            <person name="Falciatore A."/>
            <person name="Fournet J."/>
            <person name="Haruta M."/>
            <person name="Huysman M.J."/>
            <person name="Jenkins B.D."/>
            <person name="Jiroutova K."/>
            <person name="Jorgensen R.E."/>
            <person name="Joubert Y."/>
            <person name="Kaplan A."/>
            <person name="Kroger N."/>
            <person name="Kroth P.G."/>
            <person name="La Roche J."/>
            <person name="Lindquist E."/>
            <person name="Lommer M."/>
            <person name="Martin-Jezequel V."/>
            <person name="Lopez P.J."/>
            <person name="Lucas S."/>
            <person name="Mangogna M."/>
            <person name="McGinnis K."/>
            <person name="Medlin L.K."/>
            <person name="Montsant A."/>
            <person name="Oudot-Le Secq M.P."/>
            <person name="Napoli C."/>
            <person name="Obornik M."/>
            <person name="Parker M.S."/>
            <person name="Petit J.L."/>
            <person name="Porcel B.M."/>
            <person name="Poulsen N."/>
            <person name="Robison M."/>
            <person name="Rychlewski L."/>
            <person name="Rynearson T.A."/>
            <person name="Schmutz J."/>
            <person name="Shapiro H."/>
            <person name="Siaut M."/>
            <person name="Stanley M."/>
            <person name="Sussman M.R."/>
            <person name="Taylor A.R."/>
            <person name="Vardi A."/>
            <person name="von Dassow P."/>
            <person name="Vyverman W."/>
            <person name="Willis A."/>
            <person name="Wyrwicz L.S."/>
            <person name="Rokhsar D.S."/>
            <person name="Weissenbach J."/>
            <person name="Armbrust E.V."/>
            <person name="Green B.R."/>
            <person name="Van de Peer Y."/>
            <person name="Grigoriev I.V."/>
        </authorList>
    </citation>
    <scope>NUCLEOTIDE SEQUENCE [LARGE SCALE GENOMIC DNA]</scope>
    <source>
        <strain evidence="6 7">CCMP1335</strain>
    </source>
</reference>
<dbReference type="eggNOG" id="KOG4211">
    <property type="taxonomic scope" value="Eukaryota"/>
</dbReference>
<feature type="region of interest" description="Disordered" evidence="4">
    <location>
        <begin position="195"/>
        <end position="296"/>
    </location>
</feature>
<protein>
    <recommendedName>
        <fullName evidence="5">RRM domain-containing protein</fullName>
    </recommendedName>
</protein>
<keyword evidence="2 3" id="KW-0694">RNA-binding</keyword>
<dbReference type="SUPFAM" id="SSF54928">
    <property type="entry name" value="RNA-binding domain, RBD"/>
    <property type="match status" value="2"/>
</dbReference>
<feature type="compositionally biased region" description="Low complexity" evidence="4">
    <location>
        <begin position="225"/>
        <end position="237"/>
    </location>
</feature>
<feature type="region of interest" description="Disordered" evidence="4">
    <location>
        <begin position="1"/>
        <end position="32"/>
    </location>
</feature>
<sequence>MEDVPAPLLPTQGAESPEHIEHQQHQESLHQQGMQQQGFVGFGMDPNWGGFGQMMHGQGYHGMQAGGLDGNQLIPGLAPSMDPLEALLGPFPCVRVRGLPFEATLEDVLVFFQGLVVIDVVLVPHAESGEAFVVFANPMDFQMGLQRDHQSMGRRYLEVFQGKRSDYYAAIASQNHHWQGGEGLLNNTGSIEEQLGEHGVGSLPGGEDSSDALTGASLKSGNGDGAAWGNSSSAQSNSHHHGRGSMGRGGMGRGGYNNGGSYRGRGYGGPGRGYRGNNYRSGPGPTGGGTREGTHTGYVRLRGLPFQASKQDILDFFQEYNPIESSVLLTYRGDGRSTGEGYVAFKDADDAKEAMALHRSTIGSRYIELFISNKEEHARNVARSNPR</sequence>
<feature type="domain" description="RRM" evidence="5">
    <location>
        <begin position="297"/>
        <end position="374"/>
    </location>
</feature>
<dbReference type="Proteomes" id="UP000001449">
    <property type="component" value="Chromosome 5"/>
</dbReference>
<name>B8C3L7_THAPS</name>
<dbReference type="Gene3D" id="3.30.70.330">
    <property type="match status" value="2"/>
</dbReference>
<dbReference type="GO" id="GO:0003723">
    <property type="term" value="F:RNA binding"/>
    <property type="evidence" value="ECO:0007669"/>
    <property type="project" value="UniProtKB-UniRule"/>
</dbReference>
<dbReference type="InterPro" id="IPR035979">
    <property type="entry name" value="RBD_domain_sf"/>
</dbReference>
<dbReference type="STRING" id="35128.B8C3L7"/>
<dbReference type="GO" id="GO:1990904">
    <property type="term" value="C:ribonucleoprotein complex"/>
    <property type="evidence" value="ECO:0000318"/>
    <property type="project" value="GO_Central"/>
</dbReference>
<proteinExistence type="predicted"/>
<evidence type="ECO:0000256" key="1">
    <source>
        <dbReference type="ARBA" id="ARBA00022737"/>
    </source>
</evidence>